<dbReference type="Proteomes" id="UP000681041">
    <property type="component" value="Chromosome"/>
</dbReference>
<evidence type="ECO:0000313" key="10">
    <source>
        <dbReference type="EMBL" id="QUH24380.1"/>
    </source>
</evidence>
<dbReference type="InterPro" id="IPR058533">
    <property type="entry name" value="Cation_efflux_TM"/>
</dbReference>
<evidence type="ECO:0000256" key="6">
    <source>
        <dbReference type="ARBA" id="ARBA00023136"/>
    </source>
</evidence>
<dbReference type="InterPro" id="IPR002524">
    <property type="entry name" value="Cation_efflux"/>
</dbReference>
<dbReference type="GO" id="GO:0015341">
    <property type="term" value="F:zinc efflux antiporter activity"/>
    <property type="evidence" value="ECO:0007669"/>
    <property type="project" value="TreeGrafter"/>
</dbReference>
<gene>
    <name evidence="10" type="ORF">HYG87_10565</name>
</gene>
<evidence type="ECO:0000256" key="7">
    <source>
        <dbReference type="SAM" id="Phobius"/>
    </source>
</evidence>
<evidence type="ECO:0000256" key="1">
    <source>
        <dbReference type="ARBA" id="ARBA00004141"/>
    </source>
</evidence>
<comment type="similarity">
    <text evidence="2">Belongs to the cation diffusion facilitator (CDF) transporter (TC 2.A.4) family.</text>
</comment>
<feature type="domain" description="Cation efflux protein cytoplasmic" evidence="9">
    <location>
        <begin position="215"/>
        <end position="289"/>
    </location>
</feature>
<dbReference type="Gene3D" id="3.30.70.1350">
    <property type="entry name" value="Cation efflux protein, cytoplasmic domain"/>
    <property type="match status" value="1"/>
</dbReference>
<feature type="transmembrane region" description="Helical" evidence="7">
    <location>
        <begin position="165"/>
        <end position="194"/>
    </location>
</feature>
<feature type="transmembrane region" description="Helical" evidence="7">
    <location>
        <begin position="12"/>
        <end position="35"/>
    </location>
</feature>
<evidence type="ECO:0000259" key="9">
    <source>
        <dbReference type="Pfam" id="PF16916"/>
    </source>
</evidence>
<sequence length="291" mass="32034">MTMNSKNYYSRVRNILIIILFLNLGVSLTKLGYGWYTNSLSIVSDGFHSLFDGISNVIGIVGIIIASRPPDSEHPYGHVKFETLASLGIAIILFFTCFEIFKSAVERLFDPTVPEISMVSFIIIGITICINIVISWFENREGKRLGSSILVADSLHTRSDVYGSVAVILGFIAIKMGFVIADSIVAILIALLIARTGISIIKSSSDVLLDKAPLESKDIKKIVNALEEVKDCHKIRTRGPKSSIYVDLHIELEGCLSLDEAHDISHKVEETLKNSIEGVKDVTVHVDPCNE</sequence>
<keyword evidence="5 7" id="KW-1133">Transmembrane helix</keyword>
<feature type="domain" description="Cation efflux protein transmembrane" evidence="8">
    <location>
        <begin position="16"/>
        <end position="209"/>
    </location>
</feature>
<dbReference type="GO" id="GO:0005886">
    <property type="term" value="C:plasma membrane"/>
    <property type="evidence" value="ECO:0007669"/>
    <property type="project" value="TreeGrafter"/>
</dbReference>
<dbReference type="InterPro" id="IPR036837">
    <property type="entry name" value="Cation_efflux_CTD_sf"/>
</dbReference>
<dbReference type="GO" id="GO:0015086">
    <property type="term" value="F:cadmium ion transmembrane transporter activity"/>
    <property type="evidence" value="ECO:0007669"/>
    <property type="project" value="TreeGrafter"/>
</dbReference>
<evidence type="ECO:0000256" key="5">
    <source>
        <dbReference type="ARBA" id="ARBA00022989"/>
    </source>
</evidence>
<dbReference type="KEGG" id="meme:HYG87_10565"/>
<dbReference type="EMBL" id="CP058560">
    <property type="protein sequence ID" value="QUH24380.1"/>
    <property type="molecule type" value="Genomic_DNA"/>
</dbReference>
<dbReference type="GO" id="GO:0006882">
    <property type="term" value="P:intracellular zinc ion homeostasis"/>
    <property type="evidence" value="ECO:0007669"/>
    <property type="project" value="TreeGrafter"/>
</dbReference>
<reference evidence="10" key="1">
    <citation type="submission" date="2020-07" db="EMBL/GenBank/DDBJ databases">
        <title>Methanobacterium. sp. MethCan genome.</title>
        <authorList>
            <person name="Postec A."/>
            <person name="Quemeneur M."/>
        </authorList>
    </citation>
    <scope>NUCLEOTIDE SEQUENCE</scope>
    <source>
        <strain evidence="10">MethCAN</strain>
    </source>
</reference>
<dbReference type="Pfam" id="PF16916">
    <property type="entry name" value="ZT_dimer"/>
    <property type="match status" value="1"/>
</dbReference>
<dbReference type="GO" id="GO:0015093">
    <property type="term" value="F:ferrous iron transmembrane transporter activity"/>
    <property type="evidence" value="ECO:0007669"/>
    <property type="project" value="TreeGrafter"/>
</dbReference>
<dbReference type="SUPFAM" id="SSF161111">
    <property type="entry name" value="Cation efflux protein transmembrane domain-like"/>
    <property type="match status" value="1"/>
</dbReference>
<comment type="subcellular location">
    <subcellularLocation>
        <location evidence="1">Membrane</location>
        <topology evidence="1">Multi-pass membrane protein</topology>
    </subcellularLocation>
</comment>
<feature type="transmembrane region" description="Helical" evidence="7">
    <location>
        <begin position="116"/>
        <end position="137"/>
    </location>
</feature>
<evidence type="ECO:0000256" key="2">
    <source>
        <dbReference type="ARBA" id="ARBA00008114"/>
    </source>
</evidence>
<organism evidence="10 11">
    <name type="scientific">Methanobacterium alkalithermotolerans</name>
    <dbReference type="NCBI Taxonomy" id="2731220"/>
    <lineage>
        <taxon>Archaea</taxon>
        <taxon>Methanobacteriati</taxon>
        <taxon>Methanobacteriota</taxon>
        <taxon>Methanomada group</taxon>
        <taxon>Methanobacteria</taxon>
        <taxon>Methanobacteriales</taxon>
        <taxon>Methanobacteriaceae</taxon>
        <taxon>Methanobacterium</taxon>
    </lineage>
</organism>
<keyword evidence="11" id="KW-1185">Reference proteome</keyword>
<protein>
    <submittedName>
        <fullName evidence="10">Cation transporter</fullName>
    </submittedName>
</protein>
<dbReference type="Gene3D" id="1.20.1510.10">
    <property type="entry name" value="Cation efflux protein transmembrane domain"/>
    <property type="match status" value="1"/>
</dbReference>
<dbReference type="NCBIfam" id="TIGR01297">
    <property type="entry name" value="CDF"/>
    <property type="match status" value="1"/>
</dbReference>
<evidence type="ECO:0000313" key="11">
    <source>
        <dbReference type="Proteomes" id="UP000681041"/>
    </source>
</evidence>
<accession>A0A8T8KCA2</accession>
<keyword evidence="6 7" id="KW-0472">Membrane</keyword>
<dbReference type="Pfam" id="PF01545">
    <property type="entry name" value="Cation_efflux"/>
    <property type="match status" value="1"/>
</dbReference>
<evidence type="ECO:0000259" key="8">
    <source>
        <dbReference type="Pfam" id="PF01545"/>
    </source>
</evidence>
<dbReference type="InterPro" id="IPR050291">
    <property type="entry name" value="CDF_Transporter"/>
</dbReference>
<dbReference type="SUPFAM" id="SSF160240">
    <property type="entry name" value="Cation efflux protein cytoplasmic domain-like"/>
    <property type="match status" value="1"/>
</dbReference>
<proteinExistence type="inferred from homology"/>
<dbReference type="PANTHER" id="PTHR43840:SF15">
    <property type="entry name" value="MITOCHONDRIAL METAL TRANSPORTER 1-RELATED"/>
    <property type="match status" value="1"/>
</dbReference>
<dbReference type="AlphaFoldDB" id="A0A8T8KCA2"/>
<name>A0A8T8KCA2_9EURY</name>
<keyword evidence="3" id="KW-0813">Transport</keyword>
<keyword evidence="4 7" id="KW-0812">Transmembrane</keyword>
<dbReference type="FunFam" id="1.20.1510.10:FF:000006">
    <property type="entry name" value="Divalent cation efflux transporter"/>
    <property type="match status" value="1"/>
</dbReference>
<dbReference type="InterPro" id="IPR027470">
    <property type="entry name" value="Cation_efflux_CTD"/>
</dbReference>
<dbReference type="InterPro" id="IPR027469">
    <property type="entry name" value="Cation_efflux_TMD_sf"/>
</dbReference>
<evidence type="ECO:0000256" key="4">
    <source>
        <dbReference type="ARBA" id="ARBA00022692"/>
    </source>
</evidence>
<evidence type="ECO:0000256" key="3">
    <source>
        <dbReference type="ARBA" id="ARBA00022448"/>
    </source>
</evidence>
<feature type="transmembrane region" description="Helical" evidence="7">
    <location>
        <begin position="47"/>
        <end position="67"/>
    </location>
</feature>
<dbReference type="PANTHER" id="PTHR43840">
    <property type="entry name" value="MITOCHONDRIAL METAL TRANSPORTER 1-RELATED"/>
    <property type="match status" value="1"/>
</dbReference>
<feature type="transmembrane region" description="Helical" evidence="7">
    <location>
        <begin position="79"/>
        <end position="101"/>
    </location>
</feature>